<proteinExistence type="predicted"/>
<evidence type="ECO:0000313" key="2">
    <source>
        <dbReference type="EMBL" id="QJB04901.1"/>
    </source>
</evidence>
<dbReference type="EMBL" id="MT143703">
    <property type="protein sequence ID" value="QJB00921.1"/>
    <property type="molecule type" value="Genomic_DNA"/>
</dbReference>
<protein>
    <submittedName>
        <fullName evidence="2">Putative lambda recombination protein</fullName>
    </submittedName>
</protein>
<evidence type="ECO:0000313" key="1">
    <source>
        <dbReference type="EMBL" id="QJB00921.1"/>
    </source>
</evidence>
<organism evidence="2">
    <name type="scientific">viral metagenome</name>
    <dbReference type="NCBI Taxonomy" id="1070528"/>
    <lineage>
        <taxon>unclassified sequences</taxon>
        <taxon>metagenomes</taxon>
        <taxon>organismal metagenomes</taxon>
    </lineage>
</organism>
<dbReference type="EMBL" id="MT143892">
    <property type="protein sequence ID" value="QJB04901.1"/>
    <property type="molecule type" value="Genomic_DNA"/>
</dbReference>
<sequence>MLTSKNPKARPCAVCDRVFVPDRMGQVVCRYVCGLKKARADRLAIEKAEKESIKRRKEAFKTIAQLIADAQVAFNAFIRQRDKDKGCFVCGRPFTDKPGQVQHAGHVRSRGAAGHLRFNEDNCMGECEGCNGPHGAKPHQIKAGAIARIGQERFDALENDNTPHKWQRDELIAIKATYKHKLKEMK</sequence>
<dbReference type="AlphaFoldDB" id="A0A6M3MAJ3"/>
<gene>
    <name evidence="1" type="ORF">MM171A00156_0015</name>
    <name evidence="2" type="ORF">MM171B00154_0012</name>
</gene>
<reference evidence="2" key="1">
    <citation type="submission" date="2020-03" db="EMBL/GenBank/DDBJ databases">
        <title>The deep terrestrial virosphere.</title>
        <authorList>
            <person name="Holmfeldt K."/>
            <person name="Nilsson E."/>
            <person name="Simone D."/>
            <person name="Lopez-Fernandez M."/>
            <person name="Wu X."/>
            <person name="de Brujin I."/>
            <person name="Lundin D."/>
            <person name="Andersson A."/>
            <person name="Bertilsson S."/>
            <person name="Dopson M."/>
        </authorList>
    </citation>
    <scope>NUCLEOTIDE SEQUENCE</scope>
    <source>
        <strain evidence="1">MM171A00156</strain>
        <strain evidence="2">MM171B00154</strain>
    </source>
</reference>
<dbReference type="InterPro" id="IPR008713">
    <property type="entry name" value="Phage_lambda_NinG"/>
</dbReference>
<accession>A0A6M3MAJ3</accession>
<dbReference type="Pfam" id="PF05766">
    <property type="entry name" value="NinG"/>
    <property type="match status" value="1"/>
</dbReference>
<name>A0A6M3MAJ3_9ZZZZ</name>